<reference evidence="8 9" key="1">
    <citation type="submission" date="2024-02" db="EMBL/GenBank/DDBJ databases">
        <title>Chromosome-scale genome assembly of the rough periwinkle Littorina saxatilis.</title>
        <authorList>
            <person name="De Jode A."/>
            <person name="Faria R."/>
            <person name="Formenti G."/>
            <person name="Sims Y."/>
            <person name="Smith T.P."/>
            <person name="Tracey A."/>
            <person name="Wood J.M.D."/>
            <person name="Zagrodzka Z.B."/>
            <person name="Johannesson K."/>
            <person name="Butlin R.K."/>
            <person name="Leder E.H."/>
        </authorList>
    </citation>
    <scope>NUCLEOTIDE SEQUENCE [LARGE SCALE GENOMIC DNA]</scope>
    <source>
        <strain evidence="8">Snail1</strain>
        <tissue evidence="8">Muscle</tissue>
    </source>
</reference>
<feature type="compositionally biased region" description="Polar residues" evidence="6">
    <location>
        <begin position="581"/>
        <end position="593"/>
    </location>
</feature>
<feature type="region of interest" description="Disordered" evidence="6">
    <location>
        <begin position="231"/>
        <end position="293"/>
    </location>
</feature>
<feature type="compositionally biased region" description="Low complexity" evidence="6">
    <location>
        <begin position="502"/>
        <end position="512"/>
    </location>
</feature>
<sequence length="1629" mass="179050">MAKAGASKKDDKNFYILYCCTNCDEKFGSEDALEDHIKTYKHDNDTAWIKQEPGEEYTETAAPSQEFRESVSSLPVLAPSVSQSQTVTLLRAVKTESEQPEPVPVSISGPLSLQQCVPPPAFTKQAMPPSPVLMLANQMAAPQLIGQPSVTMAQPPLAPAVFHVPSSQFIAQPQVLLPQYMSSAPMVSPQLVVQPQLSCQQVPSAEPSGPKPQYYNAASSLTASEILRQRFQKTQSQAPAKSSAQSPRLSSKGLPRGKKMSPAPGPSSVRAIRPKETKMCSIKVQSKSSSDPSIPKIERVYYTSKADSAPVTVTQTSVVSNVQGIKEQQFSGQTSNPQASKQQDSDTTETAVVAKLQAGTGKGVAVVHPQAQQNIVQVSQSQQPIQQTRQVLIQTSQGVFQIAQPFLQNPQNSLQYMQTVLQNPSSLLQNNRMLLQQNLLQHNLFQAQAGQQNSQTSQLLSAQGMPPVKPQQITVQASQSAGSTVLTTQPTPRMVYIQSGPASATATTTTSSQKHQSETGIASAVSENKPAVSSSYPVTSLAQLVHRIPQAGAVGQMQPLRVAPPAHGPGYMLMSGGIKSPESTSSQVSSADTQGKDSLPAATTSGAASLTASQVQGLIKQNPSSVVLLPPVLAQGHILSGIHLTPPNLKSAIVLSAKPGESTTQHQQQQVVSKPELSSEPRFQDFQIVGRKGKRQKAGDDSPKRVLDSSLVKAFISSSPDKIAMDVARLLLFGDRTKVIKEEGPVVIEDGRIFVPVAYTGPYTLRQRPSKKRITYQKPWPWLHRKKTSPMSESVEKADDIKSVEEVSGDVKSMEELSDYSKEEEIQPAPSRTIHLSGDVWIFLDKDGPKVLWKTETEKPQVLFLPLDYKLPVEAVLQIAEMLKRTNIEFPPGLLSSPPPSPPPHMPSVAFRYNRKERCQEDRLLVQKAVQIMSGRNVHILPKRDVPVTTSSTTAATQPAPTPSLSLSASLSLPTPSQALPTSSLPLAMPSLPNPAPSLVFSTPSLPLCAPSLPRPLLQSQPLGHQVPFNLTAAPVPRLPMPTLIAAMSCPPVAPVGPAVALGPTSVSLEQEKKGSGTPVSEGKPSVVASPASKLQETRKDQRYTLQQSQLTVNADANTVKRALEVFVRLERLTLTEKLQQQIQYFVHAPKAVTRRTDLANLQGELADSVTGQKKSSRKPNWLKDLIQTNKPEHSSEQEAENTCSTSNHTHKVGEPSWRGKNEVEDTGPENINTEERGKRRKRLSKDKESDEHFEGRKTKKRKTRPDLRLEDPGQTSVRRSVRFFYKPKRDYSTLDSHRDSEDDMEIQIGHGVSNMKDSPSVSRSLGKHGGCDVYIESADSIEEEQTEEEDIPNEVDNVKEDLEDSTLSCEEFLLRHEKDFQQVVMKELRANETTAQGISDHILYFCIICGSFQSRSGEELVSHLKLHYLGKLDCKECNFSAGSEQELLEHDALEHTGKPLYHCKTCQTSFFNQAIFQNHLKRHTSSNVTCKVCQAQLPNDGALSKHMETQHTQEYLCQMCDQRFVSEDKLRHHYRECEEGYQCCLCPVKMILYTDLRQHMESKHNHTDQLLVCTGKRCDETFLTAEQLQQHKAVRPNCILTGQHLQTPQWDSLVAYLGRHGKNLGETE</sequence>
<evidence type="ECO:0000256" key="6">
    <source>
        <dbReference type="SAM" id="MobiDB-lite"/>
    </source>
</evidence>
<organism evidence="8 9">
    <name type="scientific">Littorina saxatilis</name>
    <dbReference type="NCBI Taxonomy" id="31220"/>
    <lineage>
        <taxon>Eukaryota</taxon>
        <taxon>Metazoa</taxon>
        <taxon>Spiralia</taxon>
        <taxon>Lophotrochozoa</taxon>
        <taxon>Mollusca</taxon>
        <taxon>Gastropoda</taxon>
        <taxon>Caenogastropoda</taxon>
        <taxon>Littorinimorpha</taxon>
        <taxon>Littorinoidea</taxon>
        <taxon>Littorinidae</taxon>
        <taxon>Littorina</taxon>
    </lineage>
</organism>
<feature type="domain" description="C2H2-type" evidence="7">
    <location>
        <begin position="1462"/>
        <end position="1489"/>
    </location>
</feature>
<dbReference type="PROSITE" id="PS50157">
    <property type="entry name" value="ZINC_FINGER_C2H2_2"/>
    <property type="match status" value="3"/>
</dbReference>
<dbReference type="Gene3D" id="3.30.160.60">
    <property type="entry name" value="Classic Zinc Finger"/>
    <property type="match status" value="2"/>
</dbReference>
<evidence type="ECO:0000259" key="7">
    <source>
        <dbReference type="PROSITE" id="PS50157"/>
    </source>
</evidence>
<evidence type="ECO:0000256" key="2">
    <source>
        <dbReference type="ARBA" id="ARBA00022737"/>
    </source>
</evidence>
<evidence type="ECO:0000256" key="5">
    <source>
        <dbReference type="PROSITE-ProRule" id="PRU00042"/>
    </source>
</evidence>
<keyword evidence="2" id="KW-0677">Repeat</keyword>
<name>A0AAN9BWE4_9CAEN</name>
<evidence type="ECO:0000313" key="8">
    <source>
        <dbReference type="EMBL" id="KAK7112603.1"/>
    </source>
</evidence>
<keyword evidence="4" id="KW-0862">Zinc</keyword>
<keyword evidence="9" id="KW-1185">Reference proteome</keyword>
<feature type="compositionally biased region" description="Low complexity" evidence="6">
    <location>
        <begin position="281"/>
        <end position="293"/>
    </location>
</feature>
<dbReference type="Proteomes" id="UP001374579">
    <property type="component" value="Unassembled WGS sequence"/>
</dbReference>
<dbReference type="PANTHER" id="PTHR24379:SF121">
    <property type="entry name" value="C2H2-TYPE DOMAIN-CONTAINING PROTEIN"/>
    <property type="match status" value="1"/>
</dbReference>
<feature type="region of interest" description="Disordered" evidence="6">
    <location>
        <begin position="1068"/>
        <end position="1101"/>
    </location>
</feature>
<evidence type="ECO:0000256" key="1">
    <source>
        <dbReference type="ARBA" id="ARBA00022723"/>
    </source>
</evidence>
<feature type="compositionally biased region" description="Low complexity" evidence="6">
    <location>
        <begin position="232"/>
        <end position="247"/>
    </location>
</feature>
<accession>A0AAN9BWE4</accession>
<feature type="region of interest" description="Disordered" evidence="6">
    <location>
        <begin position="1190"/>
        <end position="1281"/>
    </location>
</feature>
<dbReference type="InterPro" id="IPR013087">
    <property type="entry name" value="Znf_C2H2_type"/>
</dbReference>
<dbReference type="GO" id="GO:0008270">
    <property type="term" value="F:zinc ion binding"/>
    <property type="evidence" value="ECO:0007669"/>
    <property type="project" value="UniProtKB-KW"/>
</dbReference>
<evidence type="ECO:0000256" key="4">
    <source>
        <dbReference type="ARBA" id="ARBA00022833"/>
    </source>
</evidence>
<dbReference type="SMART" id="SM00355">
    <property type="entry name" value="ZnF_C2H2"/>
    <property type="match status" value="8"/>
</dbReference>
<dbReference type="InterPro" id="IPR036236">
    <property type="entry name" value="Znf_C2H2_sf"/>
</dbReference>
<feature type="compositionally biased region" description="Basic and acidic residues" evidence="6">
    <location>
        <begin position="1246"/>
        <end position="1257"/>
    </location>
</feature>
<feature type="region of interest" description="Disordered" evidence="6">
    <location>
        <begin position="949"/>
        <end position="978"/>
    </location>
</feature>
<dbReference type="PROSITE" id="PS00028">
    <property type="entry name" value="ZINC_FINGER_C2H2_1"/>
    <property type="match status" value="3"/>
</dbReference>
<feature type="region of interest" description="Disordered" evidence="6">
    <location>
        <begin position="572"/>
        <end position="604"/>
    </location>
</feature>
<evidence type="ECO:0000256" key="3">
    <source>
        <dbReference type="ARBA" id="ARBA00022771"/>
    </source>
</evidence>
<feature type="compositionally biased region" description="Polar residues" evidence="6">
    <location>
        <begin position="328"/>
        <end position="342"/>
    </location>
</feature>
<feature type="compositionally biased region" description="Basic and acidic residues" evidence="6">
    <location>
        <begin position="1212"/>
        <end position="1224"/>
    </location>
</feature>
<feature type="domain" description="C2H2-type" evidence="7">
    <location>
        <begin position="18"/>
        <end position="47"/>
    </location>
</feature>
<dbReference type="SUPFAM" id="SSF57667">
    <property type="entry name" value="beta-beta-alpha zinc fingers"/>
    <property type="match status" value="2"/>
</dbReference>
<feature type="region of interest" description="Disordered" evidence="6">
    <location>
        <begin position="328"/>
        <end position="347"/>
    </location>
</feature>
<feature type="region of interest" description="Disordered" evidence="6">
    <location>
        <begin position="658"/>
        <end position="679"/>
    </location>
</feature>
<protein>
    <recommendedName>
        <fullName evidence="7">C2H2-type domain-containing protein</fullName>
    </recommendedName>
</protein>
<proteinExistence type="predicted"/>
<dbReference type="PANTHER" id="PTHR24379">
    <property type="entry name" value="KRAB AND ZINC FINGER DOMAIN-CONTAINING"/>
    <property type="match status" value="1"/>
</dbReference>
<comment type="caution">
    <text evidence="8">The sequence shown here is derived from an EMBL/GenBank/DDBJ whole genome shotgun (WGS) entry which is preliminary data.</text>
</comment>
<evidence type="ECO:0000313" key="9">
    <source>
        <dbReference type="Proteomes" id="UP001374579"/>
    </source>
</evidence>
<feature type="domain" description="C2H2-type" evidence="7">
    <location>
        <begin position="1516"/>
        <end position="1544"/>
    </location>
</feature>
<keyword evidence="3 5" id="KW-0863">Zinc-finger</keyword>
<gene>
    <name evidence="8" type="ORF">V1264_012035</name>
</gene>
<dbReference type="EMBL" id="JBAMIC010000002">
    <property type="protein sequence ID" value="KAK7112603.1"/>
    <property type="molecule type" value="Genomic_DNA"/>
</dbReference>
<keyword evidence="1" id="KW-0479">Metal-binding</keyword>
<feature type="region of interest" description="Disordered" evidence="6">
    <location>
        <begin position="501"/>
        <end position="526"/>
    </location>
</feature>